<dbReference type="NCBIfam" id="TIGR01730">
    <property type="entry name" value="RND_mfp"/>
    <property type="match status" value="1"/>
</dbReference>
<dbReference type="eggNOG" id="COG0845">
    <property type="taxonomic scope" value="Bacteria"/>
</dbReference>
<dbReference type="Gene3D" id="1.10.287.470">
    <property type="entry name" value="Helix hairpin bin"/>
    <property type="match status" value="1"/>
</dbReference>
<dbReference type="AlphaFoldDB" id="Q16C50"/>
<dbReference type="EMBL" id="CP000362">
    <property type="protein sequence ID" value="ABG30443.1"/>
    <property type="molecule type" value="Genomic_DNA"/>
</dbReference>
<dbReference type="STRING" id="375451.RD1_0759"/>
<evidence type="ECO:0000259" key="2">
    <source>
        <dbReference type="Pfam" id="PF25973"/>
    </source>
</evidence>
<proteinExistence type="inferred from homology"/>
<dbReference type="Gene3D" id="2.40.50.100">
    <property type="match status" value="1"/>
</dbReference>
<dbReference type="Pfam" id="PF25973">
    <property type="entry name" value="BSH_CzcB"/>
    <property type="match status" value="1"/>
</dbReference>
<feature type="domain" description="CzcB-like barrel-sandwich hybrid" evidence="2">
    <location>
        <begin position="64"/>
        <end position="197"/>
    </location>
</feature>
<dbReference type="GO" id="GO:0015562">
    <property type="term" value="F:efflux transmembrane transporter activity"/>
    <property type="evidence" value="ECO:0007669"/>
    <property type="project" value="TreeGrafter"/>
</dbReference>
<dbReference type="PROSITE" id="PS51257">
    <property type="entry name" value="PROKAR_LIPOPROTEIN"/>
    <property type="match status" value="1"/>
</dbReference>
<dbReference type="HOGENOM" id="CLU_018816_1_0_5"/>
<reference evidence="3 4" key="1">
    <citation type="journal article" date="2007" name="J. Bacteriol.">
        <title>The complete genome sequence of Roseobacter denitrificans reveals a mixotrophic rather than photosynthetic metabolism.</title>
        <authorList>
            <person name="Swingley W.D."/>
            <person name="Sadekar S."/>
            <person name="Mastrian S.D."/>
            <person name="Matthies H.J."/>
            <person name="Hao J."/>
            <person name="Ramos H."/>
            <person name="Acharya C.R."/>
            <person name="Conrad A.L."/>
            <person name="Taylor H.L."/>
            <person name="Dejesa L.C."/>
            <person name="Shah M.K."/>
            <person name="O'huallachain M.E."/>
            <person name="Lince M.T."/>
            <person name="Blankenship R.E."/>
            <person name="Beatty J.T."/>
            <person name="Touchman J.W."/>
        </authorList>
    </citation>
    <scope>NUCLEOTIDE SEQUENCE [LARGE SCALE GENOMIC DNA]</scope>
    <source>
        <strain evidence="4">ATCC 33942 / OCh 114</strain>
    </source>
</reference>
<gene>
    <name evidence="3" type="ordered locus">RD1_0759</name>
</gene>
<accession>Q16C50</accession>
<dbReference type="GO" id="GO:1990281">
    <property type="term" value="C:efflux pump complex"/>
    <property type="evidence" value="ECO:0007669"/>
    <property type="project" value="TreeGrafter"/>
</dbReference>
<keyword evidence="4" id="KW-1185">Reference proteome</keyword>
<dbReference type="RefSeq" id="WP_011567065.1">
    <property type="nucleotide sequence ID" value="NC_008209.1"/>
</dbReference>
<name>Q16C50_ROSDO</name>
<evidence type="ECO:0000256" key="1">
    <source>
        <dbReference type="ARBA" id="ARBA00009477"/>
    </source>
</evidence>
<dbReference type="InterPro" id="IPR006143">
    <property type="entry name" value="RND_pump_MFP"/>
</dbReference>
<evidence type="ECO:0000313" key="4">
    <source>
        <dbReference type="Proteomes" id="UP000007029"/>
    </source>
</evidence>
<protein>
    <submittedName>
        <fullName evidence="3">RND efflux membrane fusion protein, putative</fullName>
    </submittedName>
</protein>
<dbReference type="Gene3D" id="2.40.30.170">
    <property type="match status" value="1"/>
</dbReference>
<dbReference type="Proteomes" id="UP000007029">
    <property type="component" value="Chromosome"/>
</dbReference>
<dbReference type="InterPro" id="IPR058647">
    <property type="entry name" value="BSH_CzcB-like"/>
</dbReference>
<dbReference type="KEGG" id="rde:RD1_0759"/>
<dbReference type="OrthoDB" id="9813967at2"/>
<dbReference type="SUPFAM" id="SSF111369">
    <property type="entry name" value="HlyD-like secretion proteins"/>
    <property type="match status" value="1"/>
</dbReference>
<dbReference type="PANTHER" id="PTHR30469">
    <property type="entry name" value="MULTIDRUG RESISTANCE PROTEIN MDTA"/>
    <property type="match status" value="1"/>
</dbReference>
<organism evidence="3 4">
    <name type="scientific">Roseobacter denitrificans (strain ATCC 33942 / OCh 114)</name>
    <name type="common">Erythrobacter sp. (strain OCh 114)</name>
    <name type="synonym">Roseobacter denitrificans</name>
    <dbReference type="NCBI Taxonomy" id="375451"/>
    <lineage>
        <taxon>Bacteria</taxon>
        <taxon>Pseudomonadati</taxon>
        <taxon>Pseudomonadota</taxon>
        <taxon>Alphaproteobacteria</taxon>
        <taxon>Rhodobacterales</taxon>
        <taxon>Roseobacteraceae</taxon>
        <taxon>Roseobacter</taxon>
    </lineage>
</organism>
<comment type="similarity">
    <text evidence="1">Belongs to the membrane fusion protein (MFP) (TC 8.A.1) family.</text>
</comment>
<dbReference type="Gene3D" id="2.40.420.20">
    <property type="match status" value="1"/>
</dbReference>
<sequence>MVRNIFLAIVSFALSGCKEENETEVTQERVRAIKTYTVTEPASGDMRSYSATLVASDTSALSFSLTGTVESVNVTAGEKVLRGDVLATLDNRPFEFDRDAAMAELVSAQARRAEKQAELDRQSTLFERGWVAQAALDQAIAAAEGADAQLDLARSRLSTAERNLNNAVLTAPFDGVVASRDVDPFQDVPAGQALFQLNAQGALEIVASVPDAMVSRIFLGTTADVSVPTVAGCGCTARAIEIGQASGSANAVEIRAALLDGPAGLIPGMSAEIQITVESASSETGYLVPLTAIAPGDENAPGYVFIFDPAARVVRKTPVRGADTALNNLVSIV</sequence>
<evidence type="ECO:0000313" key="3">
    <source>
        <dbReference type="EMBL" id="ABG30443.1"/>
    </source>
</evidence>